<sequence>MSSLYPTSDHLSPKSCQALGCHSGCFQGCGLLFPCWLLFLGSTAKIPSAQNTPWCLSVFLCLILVLPAVVATTRGLELHQFCLLLCLVCVTHSLGSINRC</sequence>
<gene>
    <name evidence="2" type="ORF">rCG_47754</name>
</gene>
<dbReference type="Proteomes" id="UP000234681">
    <property type="component" value="Chromosome 1"/>
</dbReference>
<proteinExistence type="predicted"/>
<keyword evidence="1" id="KW-0472">Membrane</keyword>
<organism evidence="2 3">
    <name type="scientific">Rattus norvegicus</name>
    <name type="common">Rat</name>
    <dbReference type="NCBI Taxonomy" id="10116"/>
    <lineage>
        <taxon>Eukaryota</taxon>
        <taxon>Metazoa</taxon>
        <taxon>Chordata</taxon>
        <taxon>Craniata</taxon>
        <taxon>Vertebrata</taxon>
        <taxon>Euteleostomi</taxon>
        <taxon>Mammalia</taxon>
        <taxon>Eutheria</taxon>
        <taxon>Euarchontoglires</taxon>
        <taxon>Glires</taxon>
        <taxon>Rodentia</taxon>
        <taxon>Myomorpha</taxon>
        <taxon>Muroidea</taxon>
        <taxon>Muridae</taxon>
        <taxon>Murinae</taxon>
        <taxon>Rattus</taxon>
    </lineage>
</organism>
<feature type="transmembrane region" description="Helical" evidence="1">
    <location>
        <begin position="53"/>
        <end position="72"/>
    </location>
</feature>
<keyword evidence="1" id="KW-0812">Transmembrane</keyword>
<accession>A6HYV8</accession>
<feature type="transmembrane region" description="Helical" evidence="1">
    <location>
        <begin position="78"/>
        <end position="97"/>
    </location>
</feature>
<reference evidence="3" key="1">
    <citation type="submission" date="2005-09" db="EMBL/GenBank/DDBJ databases">
        <authorList>
            <person name="Mural R.J."/>
            <person name="Li P.W."/>
            <person name="Adams M.D."/>
            <person name="Amanatides P.G."/>
            <person name="Baden-Tillson H."/>
            <person name="Barnstead M."/>
            <person name="Chin S.H."/>
            <person name="Dew I."/>
            <person name="Evans C.A."/>
            <person name="Ferriera S."/>
            <person name="Flanigan M."/>
            <person name="Fosler C."/>
            <person name="Glodek A."/>
            <person name="Gu Z."/>
            <person name="Holt R.A."/>
            <person name="Jennings D."/>
            <person name="Kraft C.L."/>
            <person name="Lu F."/>
            <person name="Nguyen T."/>
            <person name="Nusskern D.R."/>
            <person name="Pfannkoch C.M."/>
            <person name="Sitter C."/>
            <person name="Sutton G.G."/>
            <person name="Venter J.C."/>
            <person name="Wang Z."/>
            <person name="Woodage T."/>
            <person name="Zheng X.H."/>
            <person name="Zhong F."/>
        </authorList>
    </citation>
    <scope>NUCLEOTIDE SEQUENCE [LARGE SCALE GENOMIC DNA]</scope>
    <source>
        <strain>BN</strain>
        <strain evidence="3">Sprague-Dawley</strain>
    </source>
</reference>
<protein>
    <submittedName>
        <fullName evidence="2">RCG47754</fullName>
    </submittedName>
</protein>
<keyword evidence="1" id="KW-1133">Transmembrane helix</keyword>
<dbReference type="EMBL" id="CH473953">
    <property type="protein sequence ID" value="EDM12389.1"/>
    <property type="molecule type" value="Genomic_DNA"/>
</dbReference>
<feature type="transmembrane region" description="Helical" evidence="1">
    <location>
        <begin position="20"/>
        <end position="41"/>
    </location>
</feature>
<evidence type="ECO:0000313" key="2">
    <source>
        <dbReference type="EMBL" id="EDM12389.1"/>
    </source>
</evidence>
<evidence type="ECO:0000256" key="1">
    <source>
        <dbReference type="SAM" id="Phobius"/>
    </source>
</evidence>
<dbReference type="AlphaFoldDB" id="A6HYV8"/>
<name>A6HYV8_RAT</name>
<evidence type="ECO:0000313" key="3">
    <source>
        <dbReference type="Proteomes" id="UP000234681"/>
    </source>
</evidence>